<organism evidence="1">
    <name type="scientific">Spodoptera frugiperda</name>
    <name type="common">Fall armyworm</name>
    <dbReference type="NCBI Taxonomy" id="7108"/>
    <lineage>
        <taxon>Eukaryota</taxon>
        <taxon>Metazoa</taxon>
        <taxon>Ecdysozoa</taxon>
        <taxon>Arthropoda</taxon>
        <taxon>Hexapoda</taxon>
        <taxon>Insecta</taxon>
        <taxon>Pterygota</taxon>
        <taxon>Neoptera</taxon>
        <taxon>Endopterygota</taxon>
        <taxon>Lepidoptera</taxon>
        <taxon>Glossata</taxon>
        <taxon>Ditrysia</taxon>
        <taxon>Noctuoidea</taxon>
        <taxon>Noctuidae</taxon>
        <taxon>Amphipyrinae</taxon>
        <taxon>Spodoptera</taxon>
    </lineage>
</organism>
<name>A0A2H1WXR5_SPOFR</name>
<proteinExistence type="predicted"/>
<protein>
    <submittedName>
        <fullName evidence="1">SFRICE_036681</fullName>
    </submittedName>
</protein>
<dbReference type="EMBL" id="ODYU01011445">
    <property type="protein sequence ID" value="SOQ57184.1"/>
    <property type="molecule type" value="Genomic_DNA"/>
</dbReference>
<sequence length="85" mass="9487">MFRVSKDGGDCLVLTIRRSVCTGENHIMTFYALGEARGSVRLSLTKNHPVPTPAFRTGAPPVAQLLNQQNRPKMLEVKEKSSRNY</sequence>
<evidence type="ECO:0000313" key="1">
    <source>
        <dbReference type="EMBL" id="SOQ57184.1"/>
    </source>
</evidence>
<gene>
    <name evidence="1" type="ORF">SFRICE_036681</name>
</gene>
<reference evidence="1" key="1">
    <citation type="submission" date="2016-07" db="EMBL/GenBank/DDBJ databases">
        <authorList>
            <person name="Bretaudeau A."/>
        </authorList>
    </citation>
    <scope>NUCLEOTIDE SEQUENCE</scope>
    <source>
        <strain evidence="1">Rice</strain>
        <tissue evidence="1">Whole body</tissue>
    </source>
</reference>
<dbReference type="AlphaFoldDB" id="A0A2H1WXR5"/>
<accession>A0A2H1WXR5</accession>